<gene>
    <name evidence="2" type="ORF">CVM39_06250</name>
    <name evidence="3" type="ORF">SAMN06297129_0831</name>
</gene>
<evidence type="ECO:0000313" key="5">
    <source>
        <dbReference type="Proteomes" id="UP000231702"/>
    </source>
</evidence>
<dbReference type="AlphaFoldDB" id="A0A285HZN9"/>
<organism evidence="3 4">
    <name type="scientific">Pseudooceanicola antarcticus</name>
    <dbReference type="NCBI Taxonomy" id="1247613"/>
    <lineage>
        <taxon>Bacteria</taxon>
        <taxon>Pseudomonadati</taxon>
        <taxon>Pseudomonadota</taxon>
        <taxon>Alphaproteobacteria</taxon>
        <taxon>Rhodobacterales</taxon>
        <taxon>Paracoccaceae</taxon>
        <taxon>Pseudooceanicola</taxon>
    </lineage>
</organism>
<keyword evidence="1" id="KW-0812">Transmembrane</keyword>
<feature type="transmembrane region" description="Helical" evidence="1">
    <location>
        <begin position="33"/>
        <end position="50"/>
    </location>
</feature>
<evidence type="ECO:0000313" key="2">
    <source>
        <dbReference type="EMBL" id="PJE30308.1"/>
    </source>
</evidence>
<feature type="transmembrane region" description="Helical" evidence="1">
    <location>
        <begin position="6"/>
        <end position="26"/>
    </location>
</feature>
<evidence type="ECO:0000313" key="4">
    <source>
        <dbReference type="Proteomes" id="UP000231655"/>
    </source>
</evidence>
<protein>
    <recommendedName>
        <fullName evidence="6">50S ribosomal protein L35</fullName>
    </recommendedName>
</protein>
<reference evidence="2 5" key="2">
    <citation type="journal article" date="2018" name="Int. J. Syst. Evol. Microbiol.">
        <title>Pseudooceanicola lipolyticus sp. nov., a marine alphaproteobacterium, reclassification of Oceanicola flagellatus as Pseudooceanicola flagellatus comb. nov. and emended description of the genus Pseudooceanicola.</title>
        <authorList>
            <person name="Huang M.-M."/>
            <person name="Guo L.-L."/>
            <person name="Wu Y.-H."/>
            <person name="Lai Q.-L."/>
            <person name="Shao Z.-Z."/>
            <person name="Wang C.-S."/>
            <person name="Wu M."/>
            <person name="Xu X.-W."/>
        </authorList>
    </citation>
    <scope>NUCLEOTIDE SEQUENCE [LARGE SCALE GENOMIC DNA]</scope>
    <source>
        <strain evidence="2 5">Ar-45</strain>
    </source>
</reference>
<accession>A0A285HZN9</accession>
<dbReference type="Proteomes" id="UP000231702">
    <property type="component" value="Unassembled WGS sequence"/>
</dbReference>
<dbReference type="Proteomes" id="UP000231655">
    <property type="component" value="Unassembled WGS sequence"/>
</dbReference>
<dbReference type="OrthoDB" id="7875801at2"/>
<reference evidence="3 4" key="1">
    <citation type="submission" date="2017-09" db="EMBL/GenBank/DDBJ databases">
        <authorList>
            <person name="Ehlers B."/>
            <person name="Leendertz F.H."/>
        </authorList>
    </citation>
    <scope>NUCLEOTIDE SEQUENCE [LARGE SCALE GENOMIC DNA]</scope>
    <source>
        <strain evidence="3 4">CGMCC 1.12662</strain>
    </source>
</reference>
<dbReference type="RefSeq" id="WP_097144581.1">
    <property type="nucleotide sequence ID" value="NZ_OBEA01000001.1"/>
</dbReference>
<keyword evidence="5" id="KW-1185">Reference proteome</keyword>
<evidence type="ECO:0000313" key="3">
    <source>
        <dbReference type="EMBL" id="SNY41178.1"/>
    </source>
</evidence>
<dbReference type="EMBL" id="PGTD01000013">
    <property type="protein sequence ID" value="PJE30308.1"/>
    <property type="molecule type" value="Genomic_DNA"/>
</dbReference>
<keyword evidence="1" id="KW-0472">Membrane</keyword>
<proteinExistence type="predicted"/>
<evidence type="ECO:0000256" key="1">
    <source>
        <dbReference type="SAM" id="Phobius"/>
    </source>
</evidence>
<evidence type="ECO:0008006" key="6">
    <source>
        <dbReference type="Google" id="ProtNLM"/>
    </source>
</evidence>
<name>A0A285HZN9_9RHOB</name>
<dbReference type="EMBL" id="OBEA01000001">
    <property type="protein sequence ID" value="SNY41178.1"/>
    <property type="molecule type" value="Genomic_DNA"/>
</dbReference>
<sequence>MNFDMIYAGGVLLCLLAIPALVSAWADRRLPSVSAFSICCGAGMVAWAYLDDPERYAPRNLPDVFIRVLAEVLRAI</sequence>
<keyword evidence="1" id="KW-1133">Transmembrane helix</keyword>